<reference evidence="2" key="1">
    <citation type="submission" date="2019-09" db="EMBL/GenBank/DDBJ databases">
        <title>Draft genome sequences of 48 bacterial type strains from the CCUG.</title>
        <authorList>
            <person name="Tunovic T."/>
            <person name="Pineiro-Iglesias B."/>
            <person name="Unosson C."/>
            <person name="Inganas E."/>
            <person name="Ohlen M."/>
            <person name="Cardew S."/>
            <person name="Jensie-Markopoulos S."/>
            <person name="Salva-Serra F."/>
            <person name="Jaen-Luchoro D."/>
            <person name="Karlsson R."/>
            <person name="Svensson-Stadler L."/>
            <person name="Chun J."/>
            <person name="Moore E."/>
        </authorList>
    </citation>
    <scope>NUCLEOTIDE SEQUENCE</scope>
    <source>
        <strain evidence="2">CCUG 50899</strain>
    </source>
</reference>
<organism evidence="2">
    <name type="scientific">Brucella pituitosa</name>
    <dbReference type="NCBI Taxonomy" id="571256"/>
    <lineage>
        <taxon>Bacteria</taxon>
        <taxon>Pseudomonadati</taxon>
        <taxon>Pseudomonadota</taxon>
        <taxon>Alphaproteobacteria</taxon>
        <taxon>Hyphomicrobiales</taxon>
        <taxon>Brucellaceae</taxon>
        <taxon>Brucella/Ochrobactrum group</taxon>
        <taxon>Brucella</taxon>
    </lineage>
</organism>
<protein>
    <submittedName>
        <fullName evidence="2">Uncharacterized protein</fullName>
    </submittedName>
</protein>
<gene>
    <name evidence="2" type="ORF">F7Q93_13980</name>
</gene>
<dbReference type="AlphaFoldDB" id="A0A643F1N8"/>
<dbReference type="RefSeq" id="WP_128093762.1">
    <property type="nucleotide sequence ID" value="NZ_JBHEEN010000005.1"/>
</dbReference>
<dbReference type="EMBL" id="VZPE01000005">
    <property type="protein sequence ID" value="KAB0571070.1"/>
    <property type="molecule type" value="Genomic_DNA"/>
</dbReference>
<evidence type="ECO:0000256" key="1">
    <source>
        <dbReference type="SAM" id="SignalP"/>
    </source>
</evidence>
<proteinExistence type="predicted"/>
<evidence type="ECO:0000313" key="2">
    <source>
        <dbReference type="EMBL" id="KAB0571070.1"/>
    </source>
</evidence>
<feature type="chain" id="PRO_5024987466" evidence="1">
    <location>
        <begin position="21"/>
        <end position="179"/>
    </location>
</feature>
<feature type="signal peptide" evidence="1">
    <location>
        <begin position="1"/>
        <end position="20"/>
    </location>
</feature>
<name>A0A643F1N8_9HYPH</name>
<comment type="caution">
    <text evidence="2">The sequence shown here is derived from an EMBL/GenBank/DDBJ whole genome shotgun (WGS) entry which is preliminary data.</text>
</comment>
<sequence>MKISILLLSIGLISANIALADTQSSISEMRSTPISVFDLGVFSTKQMLKEKIGAGFELDGSVSGWRNYMTGAGYNPNNNTLTLFAVGIDIPKVPANWNFEAECKQVLFRMRIYAGYSESDNRLITSPSLLMQLFADNFRGNLDGDIAESTVVSFSRRVSTNYYTCTGSLMSDGFEITQE</sequence>
<keyword evidence="1" id="KW-0732">Signal</keyword>
<accession>A0A643F1N8</accession>